<organism evidence="1 2">
    <name type="scientific">Cetraspora pellucida</name>
    <dbReference type="NCBI Taxonomy" id="1433469"/>
    <lineage>
        <taxon>Eukaryota</taxon>
        <taxon>Fungi</taxon>
        <taxon>Fungi incertae sedis</taxon>
        <taxon>Mucoromycota</taxon>
        <taxon>Glomeromycotina</taxon>
        <taxon>Glomeromycetes</taxon>
        <taxon>Diversisporales</taxon>
        <taxon>Gigasporaceae</taxon>
        <taxon>Cetraspora</taxon>
    </lineage>
</organism>
<protein>
    <submittedName>
        <fullName evidence="1">13763_t:CDS:1</fullName>
    </submittedName>
</protein>
<accession>A0A9N9JHG6</accession>
<evidence type="ECO:0000313" key="1">
    <source>
        <dbReference type="EMBL" id="CAG8782744.1"/>
    </source>
</evidence>
<comment type="caution">
    <text evidence="1">The sequence shown here is derived from an EMBL/GenBank/DDBJ whole genome shotgun (WGS) entry which is preliminary data.</text>
</comment>
<dbReference type="Proteomes" id="UP000789759">
    <property type="component" value="Unassembled WGS sequence"/>
</dbReference>
<evidence type="ECO:0000313" key="2">
    <source>
        <dbReference type="Proteomes" id="UP000789759"/>
    </source>
</evidence>
<gene>
    <name evidence="1" type="ORF">CPELLU_LOCUS16481</name>
</gene>
<name>A0A9N9JHG6_9GLOM</name>
<reference evidence="1" key="1">
    <citation type="submission" date="2021-06" db="EMBL/GenBank/DDBJ databases">
        <authorList>
            <person name="Kallberg Y."/>
            <person name="Tangrot J."/>
            <person name="Rosling A."/>
        </authorList>
    </citation>
    <scope>NUCLEOTIDE SEQUENCE</scope>
    <source>
        <strain evidence="1">FL966</strain>
    </source>
</reference>
<sequence length="138" mass="16618">MESDLNENIDNNEEFSYLSKNTFYQLYNEYLDKMKSNYQWKLQIDDLYYKKIIEVLEGLKKHFNAAKRRKFTNKFFIKNINDKKLIFYNSKLNTNNPKLLVKKDEIYSQLGKLHSESAHGGQRELWNCTKNNFGNIKQ</sequence>
<keyword evidence="2" id="KW-1185">Reference proteome</keyword>
<dbReference type="AlphaFoldDB" id="A0A9N9JHG6"/>
<dbReference type="EMBL" id="CAJVQA010024534">
    <property type="protein sequence ID" value="CAG8782744.1"/>
    <property type="molecule type" value="Genomic_DNA"/>
</dbReference>
<proteinExistence type="predicted"/>